<sequence>MNNKSSKSSTPRTQSSASYLVRRRASIFASIDLAPRRGNDSKAHTLVDIATGAGCDSPGCFVTGRVSNIAL</sequence>
<keyword evidence="2" id="KW-1185">Reference proteome</keyword>
<gene>
    <name evidence="1" type="ORF">MCHLO_07758</name>
</gene>
<evidence type="ECO:0000313" key="2">
    <source>
        <dbReference type="Proteomes" id="UP000815677"/>
    </source>
</evidence>
<accession>A0ABQ0LHE9</accession>
<name>A0ABQ0LHE9_MYCCL</name>
<dbReference type="Proteomes" id="UP000815677">
    <property type="component" value="Unassembled WGS sequence"/>
</dbReference>
<evidence type="ECO:0000313" key="1">
    <source>
        <dbReference type="EMBL" id="GAT50522.1"/>
    </source>
</evidence>
<protein>
    <submittedName>
        <fullName evidence="1">Uncharacterized protein</fullName>
    </submittedName>
</protein>
<dbReference type="EMBL" id="DF846519">
    <property type="protein sequence ID" value="GAT50522.1"/>
    <property type="molecule type" value="Genomic_DNA"/>
</dbReference>
<proteinExistence type="predicted"/>
<organism evidence="1 2">
    <name type="scientific">Mycena chlorophos</name>
    <name type="common">Agaric fungus</name>
    <name type="synonym">Agaricus chlorophos</name>
    <dbReference type="NCBI Taxonomy" id="658473"/>
    <lineage>
        <taxon>Eukaryota</taxon>
        <taxon>Fungi</taxon>
        <taxon>Dikarya</taxon>
        <taxon>Basidiomycota</taxon>
        <taxon>Agaricomycotina</taxon>
        <taxon>Agaricomycetes</taxon>
        <taxon>Agaricomycetidae</taxon>
        <taxon>Agaricales</taxon>
        <taxon>Marasmiineae</taxon>
        <taxon>Mycenaceae</taxon>
        <taxon>Mycena</taxon>
    </lineage>
</organism>
<reference evidence="1" key="1">
    <citation type="submission" date="2014-09" db="EMBL/GenBank/DDBJ databases">
        <title>Genome sequence of the luminous mushroom Mycena chlorophos for searching fungal bioluminescence genes.</title>
        <authorList>
            <person name="Tanaka Y."/>
            <person name="Kasuga D."/>
            <person name="Oba Y."/>
            <person name="Hase S."/>
            <person name="Sato K."/>
            <person name="Oba Y."/>
            <person name="Sakakibara Y."/>
        </authorList>
    </citation>
    <scope>NUCLEOTIDE SEQUENCE</scope>
</reference>